<organism evidence="2">
    <name type="scientific">uncultured Caudovirales phage</name>
    <dbReference type="NCBI Taxonomy" id="2100421"/>
    <lineage>
        <taxon>Viruses</taxon>
        <taxon>Duplodnaviria</taxon>
        <taxon>Heunggongvirae</taxon>
        <taxon>Uroviricota</taxon>
        <taxon>Caudoviricetes</taxon>
        <taxon>Peduoviridae</taxon>
        <taxon>Maltschvirus</taxon>
        <taxon>Maltschvirus maltsch</taxon>
    </lineage>
</organism>
<sequence length="60" mass="6926">MHNHMIISDLTASSTYLPQPMRKSLVINEDDEDIYRYRVSPKGALTLLLLTTYIAHHNLN</sequence>
<dbReference type="EMBL" id="LR796455">
    <property type="protein sequence ID" value="CAB4145667.1"/>
    <property type="molecule type" value="Genomic_DNA"/>
</dbReference>
<protein>
    <submittedName>
        <fullName evidence="2">Uncharacterized protein</fullName>
    </submittedName>
</protein>
<accession>A0A6J5NWR9</accession>
<name>A0A6J5NWR9_9CAUD</name>
<dbReference type="EMBL" id="LR796752">
    <property type="protein sequence ID" value="CAB4163467.1"/>
    <property type="molecule type" value="Genomic_DNA"/>
</dbReference>
<evidence type="ECO:0000313" key="3">
    <source>
        <dbReference type="EMBL" id="CAB4191120.1"/>
    </source>
</evidence>
<dbReference type="EMBL" id="LR797167">
    <property type="protein sequence ID" value="CAB4191120.1"/>
    <property type="molecule type" value="Genomic_DNA"/>
</dbReference>
<reference evidence="2" key="1">
    <citation type="submission" date="2020-04" db="EMBL/GenBank/DDBJ databases">
        <authorList>
            <person name="Chiriac C."/>
            <person name="Salcher M."/>
            <person name="Ghai R."/>
            <person name="Kavagutti S V."/>
        </authorList>
    </citation>
    <scope>NUCLEOTIDE SEQUENCE</scope>
</reference>
<evidence type="ECO:0000313" key="2">
    <source>
        <dbReference type="EMBL" id="CAB4163467.1"/>
    </source>
</evidence>
<proteinExistence type="predicted"/>
<gene>
    <name evidence="3" type="ORF">UFOVP1222_6</name>
    <name evidence="1" type="ORF">UFOVP477_23</name>
    <name evidence="2" type="ORF">UFOVP798_27</name>
</gene>
<evidence type="ECO:0000313" key="1">
    <source>
        <dbReference type="EMBL" id="CAB4145667.1"/>
    </source>
</evidence>